<reference evidence="16 17" key="1">
    <citation type="submission" date="2018-10" db="EMBL/GenBank/DDBJ databases">
        <title>Improved assembly of the deer mouse Peromyscus maniculatus genome.</title>
        <authorList>
            <person name="Lassance J.-M."/>
            <person name="Hoekstra H.E."/>
        </authorList>
    </citation>
    <scope>NUCLEOTIDE SEQUENCE [LARGE SCALE GENOMIC DNA]</scope>
</reference>
<name>A0A6I9M3X7_PERMB</name>
<dbReference type="InterPro" id="IPR000626">
    <property type="entry name" value="Ubiquitin-like_dom"/>
</dbReference>
<dbReference type="GO" id="GO:0070585">
    <property type="term" value="P:protein localization to mitochondrion"/>
    <property type="evidence" value="ECO:0007669"/>
    <property type="project" value="Ensembl"/>
</dbReference>
<dbReference type="Pfam" id="PF00240">
    <property type="entry name" value="ubiquitin"/>
    <property type="match status" value="2"/>
</dbReference>
<dbReference type="GeneTree" id="ENSGT00940000162007"/>
<dbReference type="GO" id="GO:0032733">
    <property type="term" value="P:positive regulation of interleukin-10 production"/>
    <property type="evidence" value="ECO:0007669"/>
    <property type="project" value="Ensembl"/>
</dbReference>
<evidence type="ECO:0000256" key="5">
    <source>
        <dbReference type="ARBA" id="ARBA00022525"/>
    </source>
</evidence>
<dbReference type="RefSeq" id="XP_006992396.1">
    <property type="nucleotide sequence ID" value="XM_006992334.4"/>
</dbReference>
<dbReference type="Proteomes" id="UP000694547">
    <property type="component" value="Chromosome 2"/>
</dbReference>
<evidence type="ECO:0000256" key="12">
    <source>
        <dbReference type="ARBA" id="ARBA00075855"/>
    </source>
</evidence>
<dbReference type="GeneID" id="102916363"/>
<evidence type="ECO:0000256" key="8">
    <source>
        <dbReference type="ARBA" id="ARBA00022799"/>
    </source>
</evidence>
<dbReference type="OrthoDB" id="1885901at2759"/>
<gene>
    <name evidence="16" type="primary">Isg15</name>
</gene>
<dbReference type="AlphaFoldDB" id="A0A6I9M3X7"/>
<keyword evidence="17" id="KW-1185">Reference proteome</keyword>
<dbReference type="InterPro" id="IPR015496">
    <property type="entry name" value="Ubiquilin"/>
</dbReference>
<dbReference type="Gene3D" id="3.10.20.90">
    <property type="entry name" value="Phosphatidylinositol 3-kinase Catalytic Subunit, Chain A, domain 1"/>
    <property type="match status" value="2"/>
</dbReference>
<dbReference type="InterPro" id="IPR029071">
    <property type="entry name" value="Ubiquitin-like_domsf"/>
</dbReference>
<keyword evidence="4" id="KW-1017">Isopeptide bond</keyword>
<dbReference type="SMART" id="SM00213">
    <property type="entry name" value="UBQ"/>
    <property type="match status" value="2"/>
</dbReference>
<dbReference type="GO" id="GO:0007229">
    <property type="term" value="P:integrin-mediated signaling pathway"/>
    <property type="evidence" value="ECO:0007669"/>
    <property type="project" value="Ensembl"/>
</dbReference>
<dbReference type="CDD" id="cd01792">
    <property type="entry name" value="Ubl1_ISG15"/>
    <property type="match status" value="1"/>
</dbReference>
<accession>A0A6I9M3X7</accession>
<dbReference type="GO" id="GO:0005829">
    <property type="term" value="C:cytosol"/>
    <property type="evidence" value="ECO:0007669"/>
    <property type="project" value="TreeGrafter"/>
</dbReference>
<comment type="subcellular location">
    <subcellularLocation>
        <location evidence="1">Cytoplasm</location>
    </subcellularLocation>
    <subcellularLocation>
        <location evidence="2">Secreted</location>
    </subcellularLocation>
</comment>
<evidence type="ECO:0000256" key="3">
    <source>
        <dbReference type="ARBA" id="ARBA00022490"/>
    </source>
</evidence>
<dbReference type="PANTHER" id="PTHR10677:SF3">
    <property type="entry name" value="FI07626P-RELATED"/>
    <property type="match status" value="1"/>
</dbReference>
<evidence type="ECO:0000256" key="13">
    <source>
        <dbReference type="ARBA" id="ARBA00082762"/>
    </source>
</evidence>
<dbReference type="GO" id="GO:0030501">
    <property type="term" value="P:positive regulation of bone mineralization"/>
    <property type="evidence" value="ECO:0007669"/>
    <property type="project" value="Ensembl"/>
</dbReference>
<organism evidence="16 17">
    <name type="scientific">Peromyscus maniculatus bairdii</name>
    <name type="common">Prairie deer mouse</name>
    <dbReference type="NCBI Taxonomy" id="230844"/>
    <lineage>
        <taxon>Eukaryota</taxon>
        <taxon>Metazoa</taxon>
        <taxon>Chordata</taxon>
        <taxon>Craniata</taxon>
        <taxon>Vertebrata</taxon>
        <taxon>Euteleostomi</taxon>
        <taxon>Mammalia</taxon>
        <taxon>Eutheria</taxon>
        <taxon>Euarchontoglires</taxon>
        <taxon>Glires</taxon>
        <taxon>Rodentia</taxon>
        <taxon>Myomorpha</taxon>
        <taxon>Muroidea</taxon>
        <taxon>Cricetidae</taxon>
        <taxon>Neotominae</taxon>
        <taxon>Peromyscus</taxon>
    </lineage>
</organism>
<keyword evidence="8" id="KW-0702">S-nitrosylation</keyword>
<dbReference type="GO" id="GO:0051607">
    <property type="term" value="P:defense response to virus"/>
    <property type="evidence" value="ECO:0007669"/>
    <property type="project" value="UniProtKB-KW"/>
</dbReference>
<evidence type="ECO:0000256" key="10">
    <source>
        <dbReference type="ARBA" id="ARBA00023157"/>
    </source>
</evidence>
<evidence type="ECO:0000256" key="14">
    <source>
        <dbReference type="ARBA" id="ARBA00083887"/>
    </source>
</evidence>
<evidence type="ECO:0000256" key="6">
    <source>
        <dbReference type="ARBA" id="ARBA00022737"/>
    </source>
</evidence>
<dbReference type="GO" id="GO:0005576">
    <property type="term" value="C:extracellular region"/>
    <property type="evidence" value="ECO:0007669"/>
    <property type="project" value="UniProtKB-SubCell"/>
</dbReference>
<dbReference type="PRINTS" id="PR00348">
    <property type="entry name" value="UBIQUITIN"/>
</dbReference>
<dbReference type="GO" id="GO:0045071">
    <property type="term" value="P:negative regulation of viral genome replication"/>
    <property type="evidence" value="ECO:0007669"/>
    <property type="project" value="Ensembl"/>
</dbReference>
<dbReference type="GO" id="GO:0045648">
    <property type="term" value="P:positive regulation of erythrocyte differentiation"/>
    <property type="evidence" value="ECO:0007669"/>
    <property type="project" value="Ensembl"/>
</dbReference>
<keyword evidence="9" id="KW-0051">Antiviral defense</keyword>
<feature type="domain" description="Ubiquitin-like" evidence="15">
    <location>
        <begin position="81"/>
        <end position="156"/>
    </location>
</feature>
<dbReference type="GO" id="GO:0031397">
    <property type="term" value="P:negative regulation of protein ubiquitination"/>
    <property type="evidence" value="ECO:0007669"/>
    <property type="project" value="Ensembl"/>
</dbReference>
<keyword evidence="6" id="KW-0677">Repeat</keyword>
<evidence type="ECO:0000256" key="9">
    <source>
        <dbReference type="ARBA" id="ARBA00023118"/>
    </source>
</evidence>
<dbReference type="GO" id="GO:0042742">
    <property type="term" value="P:defense response to bacterium"/>
    <property type="evidence" value="ECO:0007669"/>
    <property type="project" value="Ensembl"/>
</dbReference>
<dbReference type="GO" id="GO:0034340">
    <property type="term" value="P:response to type I interferon"/>
    <property type="evidence" value="ECO:0007669"/>
    <property type="project" value="Ensembl"/>
</dbReference>
<evidence type="ECO:0000256" key="4">
    <source>
        <dbReference type="ARBA" id="ARBA00022499"/>
    </source>
</evidence>
<evidence type="ECO:0000256" key="2">
    <source>
        <dbReference type="ARBA" id="ARBA00004613"/>
    </source>
</evidence>
<evidence type="ECO:0000256" key="1">
    <source>
        <dbReference type="ARBA" id="ARBA00004496"/>
    </source>
</evidence>
<dbReference type="SUPFAM" id="SSF54236">
    <property type="entry name" value="Ubiquitin-like"/>
    <property type="match status" value="2"/>
</dbReference>
<dbReference type="CTD" id="9636"/>
<sequence>MTRHLKVKMLGGEEFLVSLTNSMTVSELKRQIAQKTGVPAFQHRLVHPSGEMLQEGVTLISQGLCPGSTVMLIVQNCNNPLNILVRNERGRSSIYEVRLTQTVAELKRQVSQQEQVQEDQFWLSFEGRRMEDNQPLGEYGLMPQCTVFMNLHLRGGGGEWICYA</sequence>
<dbReference type="PROSITE" id="PS50053">
    <property type="entry name" value="UBIQUITIN_2"/>
    <property type="match status" value="2"/>
</dbReference>
<reference evidence="16" key="2">
    <citation type="submission" date="2025-08" db="UniProtKB">
        <authorList>
            <consortium name="Ensembl"/>
        </authorList>
    </citation>
    <scope>IDENTIFICATION</scope>
</reference>
<keyword evidence="7" id="KW-0833">Ubl conjugation pathway</keyword>
<evidence type="ECO:0000259" key="15">
    <source>
        <dbReference type="PROSITE" id="PS50053"/>
    </source>
</evidence>
<dbReference type="FunFam" id="3.10.20.90:FF:000240">
    <property type="entry name" value="ISG15 ubiquitin-like modifier"/>
    <property type="match status" value="1"/>
</dbReference>
<dbReference type="GO" id="GO:0006511">
    <property type="term" value="P:ubiquitin-dependent protein catabolic process"/>
    <property type="evidence" value="ECO:0007669"/>
    <property type="project" value="TreeGrafter"/>
</dbReference>
<dbReference type="GO" id="GO:0032461">
    <property type="term" value="P:positive regulation of protein oligomerization"/>
    <property type="evidence" value="ECO:0007669"/>
    <property type="project" value="Ensembl"/>
</dbReference>
<dbReference type="GO" id="GO:0060339">
    <property type="term" value="P:negative regulation of type I interferon-mediated signaling pathway"/>
    <property type="evidence" value="ECO:0007669"/>
    <property type="project" value="Ensembl"/>
</dbReference>
<proteinExistence type="predicted"/>
<protein>
    <recommendedName>
        <fullName evidence="11">Ubiquitin-like protein ISG15</fullName>
    </recommendedName>
    <alternativeName>
        <fullName evidence="13">Interferon-induced 15 kDa protein</fullName>
    </alternativeName>
    <alternativeName>
        <fullName evidence="14">Interferon-induced 17 kDa protein</fullName>
    </alternativeName>
    <alternativeName>
        <fullName evidence="12">Ubiquitin cross-reactive protein</fullName>
    </alternativeName>
</protein>
<keyword evidence="3" id="KW-0963">Cytoplasm</keyword>
<reference evidence="16" key="3">
    <citation type="submission" date="2025-09" db="UniProtKB">
        <authorList>
            <consortium name="Ensembl"/>
        </authorList>
    </citation>
    <scope>IDENTIFICATION</scope>
</reference>
<dbReference type="GO" id="GO:0005178">
    <property type="term" value="F:integrin binding"/>
    <property type="evidence" value="ECO:0007669"/>
    <property type="project" value="Ensembl"/>
</dbReference>
<dbReference type="GO" id="GO:0032020">
    <property type="term" value="P:ISG15-protein conjugation"/>
    <property type="evidence" value="ECO:0007669"/>
    <property type="project" value="Ensembl"/>
</dbReference>
<keyword evidence="5" id="KW-0964">Secreted</keyword>
<dbReference type="GO" id="GO:0032728">
    <property type="term" value="P:positive regulation of interferon-beta production"/>
    <property type="evidence" value="ECO:0007669"/>
    <property type="project" value="Ensembl"/>
</dbReference>
<feature type="domain" description="Ubiquitin-like" evidence="15">
    <location>
        <begin position="3"/>
        <end position="79"/>
    </location>
</feature>
<dbReference type="GO" id="GO:0031386">
    <property type="term" value="F:protein tag activity"/>
    <property type="evidence" value="ECO:0007669"/>
    <property type="project" value="Ensembl"/>
</dbReference>
<dbReference type="PANTHER" id="PTHR10677">
    <property type="entry name" value="UBIQUILIN"/>
    <property type="match status" value="1"/>
</dbReference>
<evidence type="ECO:0000256" key="11">
    <source>
        <dbReference type="ARBA" id="ARBA00072706"/>
    </source>
</evidence>
<dbReference type="GO" id="GO:0032729">
    <property type="term" value="P:positive regulation of type II interferon production"/>
    <property type="evidence" value="ECO:0007669"/>
    <property type="project" value="Ensembl"/>
</dbReference>
<evidence type="ECO:0000313" key="17">
    <source>
        <dbReference type="Proteomes" id="UP000694547"/>
    </source>
</evidence>
<dbReference type="InterPro" id="IPR019956">
    <property type="entry name" value="Ubiquitin_dom"/>
</dbReference>
<evidence type="ECO:0000256" key="7">
    <source>
        <dbReference type="ARBA" id="ARBA00022786"/>
    </source>
</evidence>
<dbReference type="Ensembl" id="ENSPEMT00000003266.2">
    <property type="protein sequence ID" value="ENSPEMP00000002389.1"/>
    <property type="gene ID" value="ENSPEMG00000002586.2"/>
</dbReference>
<evidence type="ECO:0000313" key="16">
    <source>
        <dbReference type="Ensembl" id="ENSPEMP00000002389.1"/>
    </source>
</evidence>
<keyword evidence="10" id="KW-1015">Disulfide bond</keyword>
<dbReference type="GO" id="GO:0031593">
    <property type="term" value="F:polyubiquitin modification-dependent protein binding"/>
    <property type="evidence" value="ECO:0007669"/>
    <property type="project" value="TreeGrafter"/>
</dbReference>
<dbReference type="FunFam" id="3.10.20.90:FF:000264">
    <property type="entry name" value="ISG15 ubiquitin-like modifier"/>
    <property type="match status" value="1"/>
</dbReference>